<dbReference type="AlphaFoldDB" id="A0A5J5A502"/>
<organism evidence="2 3">
    <name type="scientific">Nyssa sinensis</name>
    <dbReference type="NCBI Taxonomy" id="561372"/>
    <lineage>
        <taxon>Eukaryota</taxon>
        <taxon>Viridiplantae</taxon>
        <taxon>Streptophyta</taxon>
        <taxon>Embryophyta</taxon>
        <taxon>Tracheophyta</taxon>
        <taxon>Spermatophyta</taxon>
        <taxon>Magnoliopsida</taxon>
        <taxon>eudicotyledons</taxon>
        <taxon>Gunneridae</taxon>
        <taxon>Pentapetalae</taxon>
        <taxon>asterids</taxon>
        <taxon>Cornales</taxon>
        <taxon>Nyssaceae</taxon>
        <taxon>Nyssa</taxon>
    </lineage>
</organism>
<dbReference type="EMBL" id="CM018047">
    <property type="protein sequence ID" value="KAA8524377.1"/>
    <property type="molecule type" value="Genomic_DNA"/>
</dbReference>
<dbReference type="Proteomes" id="UP000325577">
    <property type="component" value="Linkage Group LG4"/>
</dbReference>
<keyword evidence="3" id="KW-1185">Reference proteome</keyword>
<feature type="region of interest" description="Disordered" evidence="1">
    <location>
        <begin position="61"/>
        <end position="112"/>
    </location>
</feature>
<evidence type="ECO:0000256" key="1">
    <source>
        <dbReference type="SAM" id="MobiDB-lite"/>
    </source>
</evidence>
<dbReference type="OrthoDB" id="337038at2759"/>
<proteinExistence type="predicted"/>
<protein>
    <submittedName>
        <fullName evidence="2">Uncharacterized protein</fullName>
    </submittedName>
</protein>
<gene>
    <name evidence="2" type="ORF">F0562_010800</name>
</gene>
<evidence type="ECO:0000313" key="3">
    <source>
        <dbReference type="Proteomes" id="UP000325577"/>
    </source>
</evidence>
<reference evidence="2 3" key="1">
    <citation type="submission" date="2019-09" db="EMBL/GenBank/DDBJ databases">
        <title>A chromosome-level genome assembly of the Chinese tupelo Nyssa sinensis.</title>
        <authorList>
            <person name="Yang X."/>
            <person name="Kang M."/>
            <person name="Yang Y."/>
            <person name="Xiong H."/>
            <person name="Wang M."/>
            <person name="Zhang Z."/>
            <person name="Wang Z."/>
            <person name="Wu H."/>
            <person name="Ma T."/>
            <person name="Liu J."/>
            <person name="Xi Z."/>
        </authorList>
    </citation>
    <scope>NUCLEOTIDE SEQUENCE [LARGE SCALE GENOMIC DNA]</scope>
    <source>
        <strain evidence="2">J267</strain>
        <tissue evidence="2">Leaf</tissue>
    </source>
</reference>
<evidence type="ECO:0000313" key="2">
    <source>
        <dbReference type="EMBL" id="KAA8524377.1"/>
    </source>
</evidence>
<accession>A0A5J5A502</accession>
<name>A0A5J5A502_9ASTE</name>
<sequence>MLDGWADARIKLAYGLAEAWRIALGRSKQKKDGSAGSAFDKQHSVDSGFLESLNSCGSSDGAGGMYQNYQGQETVEPESRMGNFLDEHQNAAGVTGDVQEVERSQVSAYSED</sequence>